<feature type="region of interest" description="Disordered" evidence="4">
    <location>
        <begin position="202"/>
        <end position="274"/>
    </location>
</feature>
<feature type="region of interest" description="Disordered" evidence="4">
    <location>
        <begin position="604"/>
        <end position="676"/>
    </location>
</feature>
<keyword evidence="6" id="KW-0808">Transferase</keyword>
<dbReference type="GeneID" id="19308728"/>
<organism evidence="6 7">
    <name type="scientific">Gloeophyllum trabeum (strain ATCC 11539 / FP-39264 / Madison 617)</name>
    <name type="common">Brown rot fungus</name>
    <dbReference type="NCBI Taxonomy" id="670483"/>
    <lineage>
        <taxon>Eukaryota</taxon>
        <taxon>Fungi</taxon>
        <taxon>Dikarya</taxon>
        <taxon>Basidiomycota</taxon>
        <taxon>Agaricomycotina</taxon>
        <taxon>Agaricomycetes</taxon>
        <taxon>Gloeophyllales</taxon>
        <taxon>Gloeophyllaceae</taxon>
        <taxon>Gloeophyllum</taxon>
    </lineage>
</organism>
<dbReference type="GO" id="GO:0005524">
    <property type="term" value="F:ATP binding"/>
    <property type="evidence" value="ECO:0007669"/>
    <property type="project" value="UniProtKB-UniRule"/>
</dbReference>
<dbReference type="InterPro" id="IPR017441">
    <property type="entry name" value="Protein_kinase_ATP_BS"/>
</dbReference>
<feature type="compositionally biased region" description="Acidic residues" evidence="4">
    <location>
        <begin position="203"/>
        <end position="218"/>
    </location>
</feature>
<evidence type="ECO:0000313" key="7">
    <source>
        <dbReference type="Proteomes" id="UP000030669"/>
    </source>
</evidence>
<proteinExistence type="predicted"/>
<dbReference type="GO" id="GO:0004674">
    <property type="term" value="F:protein serine/threonine kinase activity"/>
    <property type="evidence" value="ECO:0007669"/>
    <property type="project" value="TreeGrafter"/>
</dbReference>
<dbReference type="PROSITE" id="PS00107">
    <property type="entry name" value="PROTEIN_KINASE_ATP"/>
    <property type="match status" value="1"/>
</dbReference>
<feature type="compositionally biased region" description="Basic and acidic residues" evidence="4">
    <location>
        <begin position="626"/>
        <end position="639"/>
    </location>
</feature>
<dbReference type="STRING" id="670483.S7RPP5"/>
<keyword evidence="6" id="KW-0418">Kinase</keyword>
<dbReference type="EMBL" id="KB469303">
    <property type="protein sequence ID" value="EPQ54859.1"/>
    <property type="molecule type" value="Genomic_DNA"/>
</dbReference>
<feature type="compositionally biased region" description="Basic residues" evidence="4">
    <location>
        <begin position="399"/>
        <end position="409"/>
    </location>
</feature>
<dbReference type="Gene3D" id="1.10.510.10">
    <property type="entry name" value="Transferase(Phosphotransferase) domain 1"/>
    <property type="match status" value="2"/>
</dbReference>
<gene>
    <name evidence="6" type="ORF">GLOTRDRAFT_77643</name>
</gene>
<dbReference type="PROSITE" id="PS50011">
    <property type="entry name" value="PROTEIN_KINASE_DOM"/>
    <property type="match status" value="1"/>
</dbReference>
<dbReference type="Proteomes" id="UP000030669">
    <property type="component" value="Unassembled WGS sequence"/>
</dbReference>
<evidence type="ECO:0000256" key="1">
    <source>
        <dbReference type="ARBA" id="ARBA00022741"/>
    </source>
</evidence>
<dbReference type="HOGENOM" id="CLU_017586_0_0_1"/>
<feature type="compositionally biased region" description="Polar residues" evidence="4">
    <location>
        <begin position="478"/>
        <end position="495"/>
    </location>
</feature>
<feature type="compositionally biased region" description="Low complexity" evidence="4">
    <location>
        <begin position="447"/>
        <end position="465"/>
    </location>
</feature>
<dbReference type="InterPro" id="IPR008271">
    <property type="entry name" value="Ser/Thr_kinase_AS"/>
</dbReference>
<dbReference type="PANTHER" id="PTHR24346">
    <property type="entry name" value="MAP/MICROTUBULE AFFINITY-REGULATING KINASE"/>
    <property type="match status" value="1"/>
</dbReference>
<dbReference type="eggNOG" id="KOG0586">
    <property type="taxonomic scope" value="Eukaryota"/>
</dbReference>
<name>S7RPP5_GLOTA</name>
<keyword evidence="1 3" id="KW-0547">Nucleotide-binding</keyword>
<feature type="domain" description="Protein kinase" evidence="5">
    <location>
        <begin position="44"/>
        <end position="372"/>
    </location>
</feature>
<dbReference type="InterPro" id="IPR000719">
    <property type="entry name" value="Prot_kinase_dom"/>
</dbReference>
<dbReference type="KEGG" id="gtr:GLOTRDRAFT_77643"/>
<sequence>MSFSEGSTGMSPAAMFLSAFSPSTSVSSARSSLPDDEGQEVGGYTLGPIIGHGGFSTIRKASSITGGTVAVKIVRRSDVARQENPTLVRKRLSNEESIWSSLCHEHILPLFSAVHTAYADFFVTLYCPAGTLFDILQRESAEGRGLAQDDAGMMFRQVVRGLRYLHEVAGLVHRDIKLENVLVDDMGVCKIGDFGMTAKIGELDDETSSEDEGVDEVNEQYQRQRAHSSLRQSKPGLPPHLLRHHSGPRYRNSSPLPSSSPYPAEVTKQPEVFNPGSLPYASPELLLPHSAPLRPHPAQDMWALGVLLYALLTGRLPFMDSFEPRLQMKILHGVYDMPSGIGRGAEQVLQGCLERSVSNRWTIAMVDDVAWGVGWGAAGDDVTPSTEEVCAAEMERTASKSKSRSRSHSRPADLHRSNVPTPLSRRSDRSVSRARQGLSPSSGAEAISRSTSRSSTSGQSRGIRSPSFSALTKAILSPASSNDTVSSNASLTSSAPGLHGDSALLTSPPLSPEPLHERGRRPRCDSIQYATFQQLDSSSRSPSPSVIPITPVDMVGTSGKREDTSRGRKASRRFAPSPLGLDIRTGVDLGEATSLDVVHETRPWFASPDGLQPRTRSQGPETSLLWHDEQPVHRSRSESSQRASKTGRRSDSMPPSGNQPWSLMVPGSGGAGTPTVKFSLSQGVGEFVHTPTLITMKPSGRSKSLGPGRSYRMA</sequence>
<keyword evidence="7" id="KW-1185">Reference proteome</keyword>
<feature type="region of interest" description="Disordered" evidence="4">
    <location>
        <begin position="695"/>
        <end position="714"/>
    </location>
</feature>
<dbReference type="OMA" id="WGIGWGS"/>
<dbReference type="AlphaFoldDB" id="S7RPP5"/>
<evidence type="ECO:0000256" key="2">
    <source>
        <dbReference type="ARBA" id="ARBA00022840"/>
    </source>
</evidence>
<evidence type="ECO:0000256" key="4">
    <source>
        <dbReference type="SAM" id="MobiDB-lite"/>
    </source>
</evidence>
<feature type="binding site" evidence="3">
    <location>
        <position position="72"/>
    </location>
    <ligand>
        <name>ATP</name>
        <dbReference type="ChEBI" id="CHEBI:30616"/>
    </ligand>
</feature>
<dbReference type="Pfam" id="PF00069">
    <property type="entry name" value="Pkinase"/>
    <property type="match status" value="2"/>
</dbReference>
<dbReference type="GO" id="GO:0000226">
    <property type="term" value="P:microtubule cytoskeleton organization"/>
    <property type="evidence" value="ECO:0007669"/>
    <property type="project" value="TreeGrafter"/>
</dbReference>
<feature type="compositionally biased region" description="Low complexity" evidence="4">
    <location>
        <begin position="249"/>
        <end position="263"/>
    </location>
</feature>
<dbReference type="SMART" id="SM00220">
    <property type="entry name" value="S_TKc"/>
    <property type="match status" value="1"/>
</dbReference>
<evidence type="ECO:0000313" key="6">
    <source>
        <dbReference type="EMBL" id="EPQ54859.1"/>
    </source>
</evidence>
<dbReference type="OrthoDB" id="4062651at2759"/>
<evidence type="ECO:0000256" key="3">
    <source>
        <dbReference type="PROSITE-ProRule" id="PRU10141"/>
    </source>
</evidence>
<protein>
    <submittedName>
        <fullName evidence="6">Kinase-like protein</fullName>
    </submittedName>
</protein>
<dbReference type="PROSITE" id="PS00108">
    <property type="entry name" value="PROTEIN_KINASE_ST"/>
    <property type="match status" value="1"/>
</dbReference>
<keyword evidence="2 3" id="KW-0067">ATP-binding</keyword>
<evidence type="ECO:0000259" key="5">
    <source>
        <dbReference type="PROSITE" id="PS50011"/>
    </source>
</evidence>
<reference evidence="6 7" key="1">
    <citation type="journal article" date="2012" name="Science">
        <title>The Paleozoic origin of enzymatic lignin decomposition reconstructed from 31 fungal genomes.</title>
        <authorList>
            <person name="Floudas D."/>
            <person name="Binder M."/>
            <person name="Riley R."/>
            <person name="Barry K."/>
            <person name="Blanchette R.A."/>
            <person name="Henrissat B."/>
            <person name="Martinez A.T."/>
            <person name="Otillar R."/>
            <person name="Spatafora J.W."/>
            <person name="Yadav J.S."/>
            <person name="Aerts A."/>
            <person name="Benoit I."/>
            <person name="Boyd A."/>
            <person name="Carlson A."/>
            <person name="Copeland A."/>
            <person name="Coutinho P.M."/>
            <person name="de Vries R.P."/>
            <person name="Ferreira P."/>
            <person name="Findley K."/>
            <person name="Foster B."/>
            <person name="Gaskell J."/>
            <person name="Glotzer D."/>
            <person name="Gorecki P."/>
            <person name="Heitman J."/>
            <person name="Hesse C."/>
            <person name="Hori C."/>
            <person name="Igarashi K."/>
            <person name="Jurgens J.A."/>
            <person name="Kallen N."/>
            <person name="Kersten P."/>
            <person name="Kohler A."/>
            <person name="Kuees U."/>
            <person name="Kumar T.K.A."/>
            <person name="Kuo A."/>
            <person name="LaButti K."/>
            <person name="Larrondo L.F."/>
            <person name="Lindquist E."/>
            <person name="Ling A."/>
            <person name="Lombard V."/>
            <person name="Lucas S."/>
            <person name="Lundell T."/>
            <person name="Martin R."/>
            <person name="McLaughlin D.J."/>
            <person name="Morgenstern I."/>
            <person name="Morin E."/>
            <person name="Murat C."/>
            <person name="Nagy L.G."/>
            <person name="Nolan M."/>
            <person name="Ohm R.A."/>
            <person name="Patyshakuliyeva A."/>
            <person name="Rokas A."/>
            <person name="Ruiz-Duenas F.J."/>
            <person name="Sabat G."/>
            <person name="Salamov A."/>
            <person name="Samejima M."/>
            <person name="Schmutz J."/>
            <person name="Slot J.C."/>
            <person name="St John F."/>
            <person name="Stenlid J."/>
            <person name="Sun H."/>
            <person name="Sun S."/>
            <person name="Syed K."/>
            <person name="Tsang A."/>
            <person name="Wiebenga A."/>
            <person name="Young D."/>
            <person name="Pisabarro A."/>
            <person name="Eastwood D.C."/>
            <person name="Martin F."/>
            <person name="Cullen D."/>
            <person name="Grigoriev I.V."/>
            <person name="Hibbett D.S."/>
        </authorList>
    </citation>
    <scope>NUCLEOTIDE SEQUENCE [LARGE SCALE GENOMIC DNA]</scope>
    <source>
        <strain evidence="6 7">ATCC 11539</strain>
    </source>
</reference>
<feature type="region of interest" description="Disordered" evidence="4">
    <location>
        <begin position="478"/>
        <end position="581"/>
    </location>
</feature>
<dbReference type="GO" id="GO:0035556">
    <property type="term" value="P:intracellular signal transduction"/>
    <property type="evidence" value="ECO:0007669"/>
    <property type="project" value="TreeGrafter"/>
</dbReference>
<feature type="compositionally biased region" description="Low complexity" evidence="4">
    <location>
        <begin position="537"/>
        <end position="552"/>
    </location>
</feature>
<dbReference type="PANTHER" id="PTHR24346:SF76">
    <property type="entry name" value="NON-SPECIFIC SERINE_THREONINE PROTEIN KINASE"/>
    <property type="match status" value="1"/>
</dbReference>
<dbReference type="RefSeq" id="XP_007867091.1">
    <property type="nucleotide sequence ID" value="XM_007868900.1"/>
</dbReference>
<dbReference type="InterPro" id="IPR011009">
    <property type="entry name" value="Kinase-like_dom_sf"/>
</dbReference>
<dbReference type="GO" id="GO:0005737">
    <property type="term" value="C:cytoplasm"/>
    <property type="evidence" value="ECO:0007669"/>
    <property type="project" value="TreeGrafter"/>
</dbReference>
<accession>S7RPP5</accession>
<dbReference type="SUPFAM" id="SSF56112">
    <property type="entry name" value="Protein kinase-like (PK-like)"/>
    <property type="match status" value="1"/>
</dbReference>
<feature type="region of interest" description="Disordered" evidence="4">
    <location>
        <begin position="393"/>
        <end position="466"/>
    </location>
</feature>
<feature type="compositionally biased region" description="Polar residues" evidence="4">
    <location>
        <begin position="219"/>
        <end position="232"/>
    </location>
</feature>